<evidence type="ECO:0000313" key="1">
    <source>
        <dbReference type="EMBL" id="SBV99812.1"/>
    </source>
</evidence>
<organism evidence="1">
    <name type="scientific">uncultured Dysgonomonas sp</name>
    <dbReference type="NCBI Taxonomy" id="206096"/>
    <lineage>
        <taxon>Bacteria</taxon>
        <taxon>Pseudomonadati</taxon>
        <taxon>Bacteroidota</taxon>
        <taxon>Bacteroidia</taxon>
        <taxon>Bacteroidales</taxon>
        <taxon>Dysgonomonadaceae</taxon>
        <taxon>Dysgonomonas</taxon>
        <taxon>environmental samples</taxon>
    </lineage>
</organism>
<protein>
    <recommendedName>
        <fullName evidence="2">DUF3795 domain-containing protein</fullName>
    </recommendedName>
</protein>
<accession>A0A212JK50</accession>
<proteinExistence type="predicted"/>
<sequence length="122" mass="14199">MMDEHKQEKSEIVTPKYYSGRVPACGVFCGGCPMYVRDKKPCPGAGINKIRCENCKTFHLCCQSRGIVHCYECRVFPCFKFKGFAKRWLKYGQDFIENQKLLKEVGEQTFLDYFNNKLDDSK</sequence>
<dbReference type="EMBL" id="FLUM01000002">
    <property type="protein sequence ID" value="SBV99812.1"/>
    <property type="molecule type" value="Genomic_DNA"/>
</dbReference>
<dbReference type="AlphaFoldDB" id="A0A212JK50"/>
<reference evidence="1" key="1">
    <citation type="submission" date="2016-04" db="EMBL/GenBank/DDBJ databases">
        <authorList>
            <person name="Evans L.H."/>
            <person name="Alamgir A."/>
            <person name="Owens N."/>
            <person name="Weber N.D."/>
            <person name="Virtaneva K."/>
            <person name="Barbian K."/>
            <person name="Babar A."/>
            <person name="Rosenke K."/>
        </authorList>
    </citation>
    <scope>NUCLEOTIDE SEQUENCE</scope>
    <source>
        <strain evidence="1">86-1</strain>
    </source>
</reference>
<dbReference type="RefSeq" id="WP_296941108.1">
    <property type="nucleotide sequence ID" value="NZ_LT599032.1"/>
</dbReference>
<gene>
    <name evidence="1" type="ORF">KL86DYS1_20031</name>
</gene>
<name>A0A212JK50_9BACT</name>
<evidence type="ECO:0008006" key="2">
    <source>
        <dbReference type="Google" id="ProtNLM"/>
    </source>
</evidence>